<sequence>MSKKLKKSSSLIKSSSPSIPYNTLTITVSSRWKNIVFPELYGILKPGGYVNTTDSSLEETHHLRVLKKSCRRFDRNMIAERLNINQTFIVFIYHNNMRLTTIQELVVFEDGSPLYRQIYELLFMVVQSMRLPNIQESGDGPPLYLQIYDLVSMVENITTTCQPTIHELVVFEDGYSKVAMYNVGNFACGGAIEKEGGFIRRWAWACLEYGEKRALPTPSFDVDGGILWIGKFMSIEFVNVISLNIDPITCPKLSSEIKGNVESKAEFKECFIQTYFEILYMRVIIE</sequence>
<gene>
    <name evidence="1" type="ORF">FWILDA_LOCUS13603</name>
</gene>
<dbReference type="Proteomes" id="UP001153678">
    <property type="component" value="Unassembled WGS sequence"/>
</dbReference>
<evidence type="ECO:0000313" key="2">
    <source>
        <dbReference type="Proteomes" id="UP001153678"/>
    </source>
</evidence>
<feature type="non-terminal residue" evidence="1">
    <location>
        <position position="286"/>
    </location>
</feature>
<evidence type="ECO:0000313" key="1">
    <source>
        <dbReference type="EMBL" id="CAI2188484.1"/>
    </source>
</evidence>
<comment type="caution">
    <text evidence="1">The sequence shown here is derived from an EMBL/GenBank/DDBJ whole genome shotgun (WGS) entry which is preliminary data.</text>
</comment>
<dbReference type="AlphaFoldDB" id="A0A9W4T2Y6"/>
<keyword evidence="2" id="KW-1185">Reference proteome</keyword>
<dbReference type="EMBL" id="CAMKVN010005228">
    <property type="protein sequence ID" value="CAI2188484.1"/>
    <property type="molecule type" value="Genomic_DNA"/>
</dbReference>
<name>A0A9W4T2Y6_9GLOM</name>
<reference evidence="1" key="1">
    <citation type="submission" date="2022-08" db="EMBL/GenBank/DDBJ databases">
        <authorList>
            <person name="Kallberg Y."/>
            <person name="Tangrot J."/>
            <person name="Rosling A."/>
        </authorList>
    </citation>
    <scope>NUCLEOTIDE SEQUENCE</scope>
    <source>
        <strain evidence="1">Wild A</strain>
    </source>
</reference>
<accession>A0A9W4T2Y6</accession>
<organism evidence="1 2">
    <name type="scientific">Funneliformis geosporum</name>
    <dbReference type="NCBI Taxonomy" id="1117311"/>
    <lineage>
        <taxon>Eukaryota</taxon>
        <taxon>Fungi</taxon>
        <taxon>Fungi incertae sedis</taxon>
        <taxon>Mucoromycota</taxon>
        <taxon>Glomeromycotina</taxon>
        <taxon>Glomeromycetes</taxon>
        <taxon>Glomerales</taxon>
        <taxon>Glomeraceae</taxon>
        <taxon>Funneliformis</taxon>
    </lineage>
</organism>
<protein>
    <submittedName>
        <fullName evidence="1">8055_t:CDS:1</fullName>
    </submittedName>
</protein>
<proteinExistence type="predicted"/>